<evidence type="ECO:0000256" key="2">
    <source>
        <dbReference type="ARBA" id="ARBA00008872"/>
    </source>
</evidence>
<comment type="catalytic activity">
    <reaction evidence="8">
        <text>L-ornithine + H(+) = putrescine + CO2</text>
        <dbReference type="Rhea" id="RHEA:22964"/>
        <dbReference type="ChEBI" id="CHEBI:15378"/>
        <dbReference type="ChEBI" id="CHEBI:16526"/>
        <dbReference type="ChEBI" id="CHEBI:46911"/>
        <dbReference type="ChEBI" id="CHEBI:326268"/>
        <dbReference type="EC" id="4.1.1.17"/>
    </reaction>
</comment>
<evidence type="ECO:0000256" key="7">
    <source>
        <dbReference type="ARBA" id="ARBA00034138"/>
    </source>
</evidence>
<dbReference type="InterPro" id="IPR022653">
    <property type="entry name" value="De-COase2_pyr-phos_BS"/>
</dbReference>
<dbReference type="Gene3D" id="3.20.20.10">
    <property type="entry name" value="Alanine racemase"/>
    <property type="match status" value="1"/>
</dbReference>
<dbReference type="PRINTS" id="PR01179">
    <property type="entry name" value="ODADCRBXLASE"/>
</dbReference>
<evidence type="ECO:0000256" key="5">
    <source>
        <dbReference type="ARBA" id="ARBA00023239"/>
    </source>
</evidence>
<evidence type="ECO:0000256" key="8">
    <source>
        <dbReference type="ARBA" id="ARBA00049127"/>
    </source>
</evidence>
<name>A0ABP4QVF8_9ACTN</name>
<evidence type="ECO:0000256" key="3">
    <source>
        <dbReference type="ARBA" id="ARBA00022793"/>
    </source>
</evidence>
<comment type="similarity">
    <text evidence="2">Belongs to the Orn/Lys/Arg decarboxylase class-II family.</text>
</comment>
<gene>
    <name evidence="10" type="ORF">GCM10009733_021760</name>
</gene>
<keyword evidence="5" id="KW-0456">Lyase</keyword>
<dbReference type="SUPFAM" id="SSF51419">
    <property type="entry name" value="PLP-binding barrel"/>
    <property type="match status" value="1"/>
</dbReference>
<dbReference type="Proteomes" id="UP001500064">
    <property type="component" value="Unassembled WGS sequence"/>
</dbReference>
<keyword evidence="3" id="KW-0210">Decarboxylase</keyword>
<dbReference type="PROSITE" id="PS00878">
    <property type="entry name" value="ODR_DC_2_1"/>
    <property type="match status" value="1"/>
</dbReference>
<evidence type="ECO:0000256" key="6">
    <source>
        <dbReference type="ARBA" id="ARBA00034115"/>
    </source>
</evidence>
<keyword evidence="4" id="KW-0663">Pyridoxal phosphate</keyword>
<dbReference type="PANTHER" id="PTHR11482">
    <property type="entry name" value="ARGININE/DIAMINOPIMELATE/ORNITHINE DECARBOXYLASE"/>
    <property type="match status" value="1"/>
</dbReference>
<comment type="cofactor">
    <cofactor evidence="1">
        <name>pyridoxal 5'-phosphate</name>
        <dbReference type="ChEBI" id="CHEBI:597326"/>
    </cofactor>
</comment>
<dbReference type="PANTHER" id="PTHR11482:SF6">
    <property type="entry name" value="ORNITHINE DECARBOXYLASE 1-RELATED"/>
    <property type="match status" value="1"/>
</dbReference>
<evidence type="ECO:0000313" key="11">
    <source>
        <dbReference type="Proteomes" id="UP001500064"/>
    </source>
</evidence>
<dbReference type="RefSeq" id="WP_346103664.1">
    <property type="nucleotide sequence ID" value="NZ_BAAAMU010000011.1"/>
</dbReference>
<dbReference type="InterPro" id="IPR000183">
    <property type="entry name" value="Orn/DAP/Arg_de-COase"/>
</dbReference>
<evidence type="ECO:0000256" key="4">
    <source>
        <dbReference type="ARBA" id="ARBA00022898"/>
    </source>
</evidence>
<proteinExistence type="inferred from homology"/>
<dbReference type="Pfam" id="PF02784">
    <property type="entry name" value="Orn_Arg_deC_N"/>
    <property type="match status" value="1"/>
</dbReference>
<dbReference type="EMBL" id="BAAAMU010000011">
    <property type="protein sequence ID" value="GAA1624703.1"/>
    <property type="molecule type" value="Genomic_DNA"/>
</dbReference>
<comment type="pathway">
    <text evidence="6">Amine and polyamine biosynthesis; putrescine biosynthesis via L-ornithine pathway; putrescine from L-ornithine: step 1/1.</text>
</comment>
<dbReference type="EC" id="4.1.1.17" evidence="7"/>
<protein>
    <recommendedName>
        <fullName evidence="7">ornithine decarboxylase</fullName>
        <ecNumber evidence="7">4.1.1.17</ecNumber>
    </recommendedName>
</protein>
<reference evidence="11" key="1">
    <citation type="journal article" date="2019" name="Int. J. Syst. Evol. Microbiol.">
        <title>The Global Catalogue of Microorganisms (GCM) 10K type strain sequencing project: providing services to taxonomists for standard genome sequencing and annotation.</title>
        <authorList>
            <consortium name="The Broad Institute Genomics Platform"/>
            <consortium name="The Broad Institute Genome Sequencing Center for Infectious Disease"/>
            <person name="Wu L."/>
            <person name="Ma J."/>
        </authorList>
    </citation>
    <scope>NUCLEOTIDE SEQUENCE [LARGE SCALE GENOMIC DNA]</scope>
    <source>
        <strain evidence="11">JCM 13929</strain>
    </source>
</reference>
<sequence length="205" mass="21721">MRRATTRARPLAAPVRAANHRTAETPTLTLDLEQIRRNHDLLRTAFPSTWLYYAVKANPAPGILATLATAGCRFDIASIGEAFAALAAGADPAHLSYTTPIKKFADIKAAHELGVPWFTADSADEVDKVAVAAPGATLFVRIAVGNDGAAAPFGEKFGCDPRHAADLLRRATHAGLSPAGVSWHVGSQQLDVHAWDKPMGVALLQ</sequence>
<evidence type="ECO:0000313" key="10">
    <source>
        <dbReference type="EMBL" id="GAA1624703.1"/>
    </source>
</evidence>
<evidence type="ECO:0000259" key="9">
    <source>
        <dbReference type="Pfam" id="PF02784"/>
    </source>
</evidence>
<keyword evidence="11" id="KW-1185">Reference proteome</keyword>
<feature type="domain" description="Orn/DAP/Arg decarboxylase 2 N-terminal" evidence="9">
    <location>
        <begin position="32"/>
        <end position="197"/>
    </location>
</feature>
<accession>A0ABP4QVF8</accession>
<dbReference type="InterPro" id="IPR002433">
    <property type="entry name" value="Orn_de-COase"/>
</dbReference>
<dbReference type="InterPro" id="IPR022644">
    <property type="entry name" value="De-COase2_N"/>
</dbReference>
<comment type="caution">
    <text evidence="10">The sequence shown here is derived from an EMBL/GenBank/DDBJ whole genome shotgun (WGS) entry which is preliminary data.</text>
</comment>
<organism evidence="10 11">
    <name type="scientific">Nonomuraea maheshkhaliensis</name>
    <dbReference type="NCBI Taxonomy" id="419590"/>
    <lineage>
        <taxon>Bacteria</taxon>
        <taxon>Bacillati</taxon>
        <taxon>Actinomycetota</taxon>
        <taxon>Actinomycetes</taxon>
        <taxon>Streptosporangiales</taxon>
        <taxon>Streptosporangiaceae</taxon>
        <taxon>Nonomuraea</taxon>
    </lineage>
</organism>
<evidence type="ECO:0000256" key="1">
    <source>
        <dbReference type="ARBA" id="ARBA00001933"/>
    </source>
</evidence>
<dbReference type="InterPro" id="IPR029066">
    <property type="entry name" value="PLP-binding_barrel"/>
</dbReference>
<dbReference type="PRINTS" id="PR01182">
    <property type="entry name" value="ORNDCRBXLASE"/>
</dbReference>